<name>A0AAN6PNW6_9PEZI</name>
<reference evidence="5" key="1">
    <citation type="journal article" date="2023" name="Mol. Phylogenet. Evol.">
        <title>Genome-scale phylogeny and comparative genomics of the fungal order Sordariales.</title>
        <authorList>
            <person name="Hensen N."/>
            <person name="Bonometti L."/>
            <person name="Westerberg I."/>
            <person name="Brannstrom I.O."/>
            <person name="Guillou S."/>
            <person name="Cros-Aarteil S."/>
            <person name="Calhoun S."/>
            <person name="Haridas S."/>
            <person name="Kuo A."/>
            <person name="Mondo S."/>
            <person name="Pangilinan J."/>
            <person name="Riley R."/>
            <person name="LaButti K."/>
            <person name="Andreopoulos B."/>
            <person name="Lipzen A."/>
            <person name="Chen C."/>
            <person name="Yan M."/>
            <person name="Daum C."/>
            <person name="Ng V."/>
            <person name="Clum A."/>
            <person name="Steindorff A."/>
            <person name="Ohm R.A."/>
            <person name="Martin F."/>
            <person name="Silar P."/>
            <person name="Natvig D.O."/>
            <person name="Lalanne C."/>
            <person name="Gautier V."/>
            <person name="Ament-Velasquez S.L."/>
            <person name="Kruys A."/>
            <person name="Hutchinson M.I."/>
            <person name="Powell A.J."/>
            <person name="Barry K."/>
            <person name="Miller A.N."/>
            <person name="Grigoriev I.V."/>
            <person name="Debuchy R."/>
            <person name="Gladieux P."/>
            <person name="Hiltunen Thoren M."/>
            <person name="Johannesson H."/>
        </authorList>
    </citation>
    <scope>NUCLEOTIDE SEQUENCE [LARGE SCALE GENOMIC DNA]</scope>
    <source>
        <strain evidence="5">CBS 284.82</strain>
    </source>
</reference>
<feature type="compositionally biased region" description="Pro residues" evidence="1">
    <location>
        <begin position="351"/>
        <end position="371"/>
    </location>
</feature>
<keyword evidence="2" id="KW-0472">Membrane</keyword>
<feature type="transmembrane region" description="Helical" evidence="2">
    <location>
        <begin position="130"/>
        <end position="150"/>
    </location>
</feature>
<evidence type="ECO:0000256" key="2">
    <source>
        <dbReference type="SAM" id="Phobius"/>
    </source>
</evidence>
<feature type="transmembrane region" description="Helical" evidence="2">
    <location>
        <begin position="49"/>
        <end position="69"/>
    </location>
</feature>
<feature type="chain" id="PRO_5042891246" evidence="3">
    <location>
        <begin position="20"/>
        <end position="405"/>
    </location>
</feature>
<gene>
    <name evidence="4" type="ORF">C8A01DRAFT_31276</name>
</gene>
<keyword evidence="2" id="KW-0812">Transmembrane</keyword>
<evidence type="ECO:0000256" key="1">
    <source>
        <dbReference type="SAM" id="MobiDB-lite"/>
    </source>
</evidence>
<sequence length="405" mass="44892">MLSTFALVALADLIFLAVGTEMSAADATVFEVMSELITELEQEPLVGNVFIAALVYAAASSLAHLFVFFRGCLPVVAAKVNQTLVCLSAGATRRATLAREAVINAAWGFINALRSSTVAGILFWVLSRLVLPPLLLVLRPFIPAILRKYFLWRNWVEARLWDFADIVCVDMGRRSERRRVLKARELQFGVQMSKLTKLNDDVARLARVAADVWRESRDWLNGEFEHLRPTEFAGRVVIAVPEEGPVPTLGLWFRLRYRVDLEVFLVNQTIGRFDSAMERNQVSITGLEHQVAMWSSQIRAIDDQVEICRQRKRAALIRANFARPTQIASVACGLPRLGRHSPLFPLSPLSPSLPSPPPRRAILPPPAPSPTPEEVLTAAAAATPLPKGRKAALLAQARECLEHTV</sequence>
<proteinExistence type="predicted"/>
<accession>A0AAN6PNW6</accession>
<organism evidence="4 5">
    <name type="scientific">Parachaetomium inaequale</name>
    <dbReference type="NCBI Taxonomy" id="2588326"/>
    <lineage>
        <taxon>Eukaryota</taxon>
        <taxon>Fungi</taxon>
        <taxon>Dikarya</taxon>
        <taxon>Ascomycota</taxon>
        <taxon>Pezizomycotina</taxon>
        <taxon>Sordariomycetes</taxon>
        <taxon>Sordariomycetidae</taxon>
        <taxon>Sordariales</taxon>
        <taxon>Chaetomiaceae</taxon>
        <taxon>Parachaetomium</taxon>
    </lineage>
</organism>
<dbReference type="Proteomes" id="UP001303115">
    <property type="component" value="Unassembled WGS sequence"/>
</dbReference>
<keyword evidence="5" id="KW-1185">Reference proteome</keyword>
<dbReference type="AlphaFoldDB" id="A0AAN6PNW6"/>
<feature type="region of interest" description="Disordered" evidence="1">
    <location>
        <begin position="348"/>
        <end position="373"/>
    </location>
</feature>
<evidence type="ECO:0000256" key="3">
    <source>
        <dbReference type="SAM" id="SignalP"/>
    </source>
</evidence>
<evidence type="ECO:0000313" key="5">
    <source>
        <dbReference type="Proteomes" id="UP001303115"/>
    </source>
</evidence>
<dbReference type="EMBL" id="MU854318">
    <property type="protein sequence ID" value="KAK4044493.1"/>
    <property type="molecule type" value="Genomic_DNA"/>
</dbReference>
<feature type="signal peptide" evidence="3">
    <location>
        <begin position="1"/>
        <end position="19"/>
    </location>
</feature>
<comment type="caution">
    <text evidence="4">The sequence shown here is derived from an EMBL/GenBank/DDBJ whole genome shotgun (WGS) entry which is preliminary data.</text>
</comment>
<keyword evidence="3" id="KW-0732">Signal</keyword>
<protein>
    <submittedName>
        <fullName evidence="4">Uncharacterized protein</fullName>
    </submittedName>
</protein>
<keyword evidence="2" id="KW-1133">Transmembrane helix</keyword>
<evidence type="ECO:0000313" key="4">
    <source>
        <dbReference type="EMBL" id="KAK4044493.1"/>
    </source>
</evidence>